<keyword evidence="3" id="KW-1185">Reference proteome</keyword>
<dbReference type="GO" id="GO:0016740">
    <property type="term" value="F:transferase activity"/>
    <property type="evidence" value="ECO:0007669"/>
    <property type="project" value="UniProtKB-KW"/>
</dbReference>
<sequence length="643" mass="73035">MQPPCLKEVTQVCFHGCCPSQLLGLPEEQPTISKSRSTSSTCRRNFAVTTTSSFFPNTQFTDHESLPLLQESLSQFKNAYPQYLETIQVDQIRAQEYYHLSLSNHICLDYIGIGLFSHTQFQNQHSSILPIASCSSPPPEYSEFPFFGISHKSVNLKSQLLHGGQGSELESTIKKKIMNFLNISENDYCMVFTANRSSAFELLAKSYPFQANRKLLTVYDYESEAVETMINSSEKRGARVMSAEFTWPRLRIHSGKLKKMIVRKRKKKKIRGLFMFPLQSRVTGASYSYQWMSMAQENGWHVLLDACALGPKDMNSFGLSLIRPDFLVCSFYKVFGENPTGFGCLFVKKSTVPVLEASTSMGIVSLVPAKKLFCLPEDSSGTDTELEQASRLGNPICELPITSSFSGPISVQSIQNGRSEHVDATQMHESEATTEHQGTEHSSQSVQQGKKGEHSRNFSSEIECRGLDHVDSLGLILISNRSRFLINWLINALMKLQHPNADERIRLVRIYGPRIKFDRGPALAFNVYDWKGERVEPTLVQKLADRSNISLSYGSLHHIWFSDKYQEERERVIEKKKNGEKARDGNRRTKANHITVVTVALGFLANFEDIYRLWAFVAQFLDADFVEKERWRYTALNQKIVEV</sequence>
<dbReference type="InterPro" id="IPR015424">
    <property type="entry name" value="PyrdxlP-dep_Trfase"/>
</dbReference>
<dbReference type="SUPFAM" id="SSF53383">
    <property type="entry name" value="PLP-dependent transferases"/>
    <property type="match status" value="1"/>
</dbReference>
<dbReference type="InterPro" id="IPR015422">
    <property type="entry name" value="PyrdxlP-dep_Trfase_small"/>
</dbReference>
<gene>
    <name evidence="2" type="ORF">Acr_24g0014440</name>
</gene>
<dbReference type="EMBL" id="BJWL01000024">
    <property type="protein sequence ID" value="GFZ15254.1"/>
    <property type="molecule type" value="Genomic_DNA"/>
</dbReference>
<evidence type="ECO:0000313" key="3">
    <source>
        <dbReference type="Proteomes" id="UP000585474"/>
    </source>
</evidence>
<dbReference type="PANTHER" id="PTHR14237:SF88">
    <property type="entry name" value="PYRIDOXAL PHOSPHATE (PLP)-DEPENDENT TRANSFERASES SUPERFAMILY PROTEIN"/>
    <property type="match status" value="1"/>
</dbReference>
<organism evidence="2 3">
    <name type="scientific">Actinidia rufa</name>
    <dbReference type="NCBI Taxonomy" id="165716"/>
    <lineage>
        <taxon>Eukaryota</taxon>
        <taxon>Viridiplantae</taxon>
        <taxon>Streptophyta</taxon>
        <taxon>Embryophyta</taxon>
        <taxon>Tracheophyta</taxon>
        <taxon>Spermatophyta</taxon>
        <taxon>Magnoliopsida</taxon>
        <taxon>eudicotyledons</taxon>
        <taxon>Gunneridae</taxon>
        <taxon>Pentapetalae</taxon>
        <taxon>asterids</taxon>
        <taxon>Ericales</taxon>
        <taxon>Actinidiaceae</taxon>
        <taxon>Actinidia</taxon>
    </lineage>
</organism>
<comment type="caution">
    <text evidence="2">The sequence shown here is derived from an EMBL/GenBank/DDBJ whole genome shotgun (WGS) entry which is preliminary data.</text>
</comment>
<dbReference type="PANTHER" id="PTHR14237">
    <property type="entry name" value="MOLYBDOPTERIN COFACTOR SULFURASE MOSC"/>
    <property type="match status" value="1"/>
</dbReference>
<dbReference type="Proteomes" id="UP000585474">
    <property type="component" value="Unassembled WGS sequence"/>
</dbReference>
<feature type="compositionally biased region" description="Basic and acidic residues" evidence="1">
    <location>
        <begin position="418"/>
        <end position="439"/>
    </location>
</feature>
<dbReference type="AlphaFoldDB" id="A0A7J0GXG7"/>
<reference evidence="2 3" key="1">
    <citation type="submission" date="2019-07" db="EMBL/GenBank/DDBJ databases">
        <title>De Novo Assembly of kiwifruit Actinidia rufa.</title>
        <authorList>
            <person name="Sugita-Konishi S."/>
            <person name="Sato K."/>
            <person name="Mori E."/>
            <person name="Abe Y."/>
            <person name="Kisaki G."/>
            <person name="Hamano K."/>
            <person name="Suezawa K."/>
            <person name="Otani M."/>
            <person name="Fukuda T."/>
            <person name="Manabe T."/>
            <person name="Gomi K."/>
            <person name="Tabuchi M."/>
            <person name="Akimitsu K."/>
            <person name="Kataoka I."/>
        </authorList>
    </citation>
    <scope>NUCLEOTIDE SEQUENCE [LARGE SCALE GENOMIC DNA]</scope>
    <source>
        <strain evidence="3">cv. Fuchu</strain>
    </source>
</reference>
<proteinExistence type="predicted"/>
<feature type="region of interest" description="Disordered" evidence="1">
    <location>
        <begin position="416"/>
        <end position="457"/>
    </location>
</feature>
<name>A0A7J0GXG7_9ERIC</name>
<dbReference type="Gene3D" id="3.40.640.10">
    <property type="entry name" value="Type I PLP-dependent aspartate aminotransferase-like (Major domain)"/>
    <property type="match status" value="1"/>
</dbReference>
<protein>
    <submittedName>
        <fullName evidence="2">Pyridoxal phosphate (PLP)-dependent transferases superfamily protein</fullName>
    </submittedName>
</protein>
<dbReference type="InterPro" id="IPR015421">
    <property type="entry name" value="PyrdxlP-dep_Trfase_major"/>
</dbReference>
<evidence type="ECO:0000256" key="1">
    <source>
        <dbReference type="SAM" id="MobiDB-lite"/>
    </source>
</evidence>
<dbReference type="Gene3D" id="3.90.1150.10">
    <property type="entry name" value="Aspartate Aminotransferase, domain 1"/>
    <property type="match status" value="1"/>
</dbReference>
<dbReference type="OrthoDB" id="10264306at2759"/>
<accession>A0A7J0GXG7</accession>
<keyword evidence="2" id="KW-0808">Transferase</keyword>
<evidence type="ECO:0000313" key="2">
    <source>
        <dbReference type="EMBL" id="GFZ15254.1"/>
    </source>
</evidence>